<name>A0A1J5PTL6_9ZZZZ</name>
<dbReference type="EMBL" id="MLJW01003889">
    <property type="protein sequence ID" value="OIQ71079.1"/>
    <property type="molecule type" value="Genomic_DNA"/>
</dbReference>
<reference evidence="1" key="1">
    <citation type="submission" date="2016-10" db="EMBL/GenBank/DDBJ databases">
        <title>Sequence of Gallionella enrichment culture.</title>
        <authorList>
            <person name="Poehlein A."/>
            <person name="Muehling M."/>
            <person name="Daniel R."/>
        </authorList>
    </citation>
    <scope>NUCLEOTIDE SEQUENCE</scope>
</reference>
<organism evidence="1">
    <name type="scientific">mine drainage metagenome</name>
    <dbReference type="NCBI Taxonomy" id="410659"/>
    <lineage>
        <taxon>unclassified sequences</taxon>
        <taxon>metagenomes</taxon>
        <taxon>ecological metagenomes</taxon>
    </lineage>
</organism>
<evidence type="ECO:0000313" key="1">
    <source>
        <dbReference type="EMBL" id="OIQ71079.1"/>
    </source>
</evidence>
<gene>
    <name evidence="1" type="ORF">GALL_473050</name>
</gene>
<protein>
    <submittedName>
        <fullName evidence="1">Uncharacterized protein</fullName>
    </submittedName>
</protein>
<comment type="caution">
    <text evidence="1">The sequence shown here is derived from an EMBL/GenBank/DDBJ whole genome shotgun (WGS) entry which is preliminary data.</text>
</comment>
<accession>A0A1J5PTL6</accession>
<proteinExistence type="predicted"/>
<sequence length="234" mass="26024">MSTCATLRVTFRTPVAIGHTGQFPVLDSILLHRLALLHDGDIDAARRQMPLDRLGCGMWACGGGYDPSLIVQASPPVEIKKVYRRFVGDRDLMSLAHEHVGVPIERFPHAMTPMFGMYKPATESTYSTTHAMELEFRFRGDPDRVQRVMNLEPFLGPGHSVGMGEIGDMVIVDMGDMPDSWLVQDLHCRLTRPIPQNLPVELAVGSAWRDAVRIEAPYWQGPTMAGLRPRHAGV</sequence>
<dbReference type="AlphaFoldDB" id="A0A1J5PTL6"/>